<sequence length="226" mass="24713">MSRNTVKAALTPKPRRTRSKREVENAEFDAFVRRILRAYARRVAAGDVEALQSLSQLSSEVDAVTRLAVAGLRKAPYSYSWSEIADRLGTSKQAAQQRYGDRTERGALDRRLLEAGLGISVAALVQVFADHHPGDPATSVCPGCGYRYPEGQSDCPSNATVRPLLRRRRHEDDAAVARLSPVQFADLIGTTKPRTHRATAVRQAALTALVPDRPASLFDHSGKEPA</sequence>
<name>A0A2T0SA19_9ACTN</name>
<comment type="caution">
    <text evidence="2">The sequence shown here is derived from an EMBL/GenBank/DDBJ whole genome shotgun (WGS) entry which is preliminary data.</text>
</comment>
<evidence type="ECO:0008006" key="4">
    <source>
        <dbReference type="Google" id="ProtNLM"/>
    </source>
</evidence>
<proteinExistence type="predicted"/>
<organism evidence="2 3">
    <name type="scientific">Pseudosporangium ferrugineum</name>
    <dbReference type="NCBI Taxonomy" id="439699"/>
    <lineage>
        <taxon>Bacteria</taxon>
        <taxon>Bacillati</taxon>
        <taxon>Actinomycetota</taxon>
        <taxon>Actinomycetes</taxon>
        <taxon>Micromonosporales</taxon>
        <taxon>Micromonosporaceae</taxon>
        <taxon>Pseudosporangium</taxon>
    </lineage>
</organism>
<evidence type="ECO:0000313" key="3">
    <source>
        <dbReference type="Proteomes" id="UP000239209"/>
    </source>
</evidence>
<evidence type="ECO:0000313" key="2">
    <source>
        <dbReference type="EMBL" id="PRY30258.1"/>
    </source>
</evidence>
<dbReference type="AlphaFoldDB" id="A0A2T0SA19"/>
<accession>A0A2T0SA19</accession>
<gene>
    <name evidence="2" type="ORF">CLV70_105428</name>
</gene>
<evidence type="ECO:0000256" key="1">
    <source>
        <dbReference type="SAM" id="MobiDB-lite"/>
    </source>
</evidence>
<reference evidence="2 3" key="1">
    <citation type="submission" date="2018-03" db="EMBL/GenBank/DDBJ databases">
        <title>Genomic Encyclopedia of Archaeal and Bacterial Type Strains, Phase II (KMG-II): from individual species to whole genera.</title>
        <authorList>
            <person name="Goeker M."/>
        </authorList>
    </citation>
    <scope>NUCLEOTIDE SEQUENCE [LARGE SCALE GENOMIC DNA]</scope>
    <source>
        <strain evidence="2 3">DSM 45348</strain>
    </source>
</reference>
<protein>
    <recommendedName>
        <fullName evidence="4">Sigma-70-like protein</fullName>
    </recommendedName>
</protein>
<dbReference type="EMBL" id="PVZG01000005">
    <property type="protein sequence ID" value="PRY30258.1"/>
    <property type="molecule type" value="Genomic_DNA"/>
</dbReference>
<dbReference type="Proteomes" id="UP000239209">
    <property type="component" value="Unassembled WGS sequence"/>
</dbReference>
<feature type="region of interest" description="Disordered" evidence="1">
    <location>
        <begin position="1"/>
        <end position="21"/>
    </location>
</feature>
<keyword evidence="3" id="KW-1185">Reference proteome</keyword>